<dbReference type="EMBL" id="NNRM01000039">
    <property type="protein sequence ID" value="OYR23613.1"/>
    <property type="molecule type" value="Genomic_DNA"/>
</dbReference>
<evidence type="ECO:0000313" key="2">
    <source>
        <dbReference type="Proteomes" id="UP000216188"/>
    </source>
</evidence>
<proteinExistence type="predicted"/>
<sequence>MTFLRGVVGMSHPDGVDGACLSDKRVHATNAIEPGHQLTGTGAIIGIFEQDFAQIVTDIIDVAIFNIAQPNEMRGGMGLV</sequence>
<protein>
    <submittedName>
        <fullName evidence="1">Uncharacterized protein</fullName>
    </submittedName>
</protein>
<keyword evidence="2" id="KW-1185">Reference proteome</keyword>
<reference evidence="1 2" key="1">
    <citation type="submission" date="2017-07" db="EMBL/GenBank/DDBJ databases">
        <title>Phylogenetic study on the rhizospheric bacterium Ochrobactrum sp. A44.</title>
        <authorList>
            <person name="Krzyzanowska D.M."/>
            <person name="Ossowicki A."/>
            <person name="Rajewska M."/>
            <person name="Maciag T."/>
            <person name="Kaczynski Z."/>
            <person name="Czerwicka M."/>
            <person name="Jafra S."/>
        </authorList>
    </citation>
    <scope>NUCLEOTIDE SEQUENCE [LARGE SCALE GENOMIC DNA]</scope>
    <source>
        <strain evidence="1 2">CCUG 30717</strain>
    </source>
</reference>
<dbReference type="Proteomes" id="UP000216188">
    <property type="component" value="Unassembled WGS sequence"/>
</dbReference>
<gene>
    <name evidence="1" type="ORF">CEV34_3617</name>
</gene>
<accession>A0A256G945</accession>
<name>A0A256G945_9HYPH</name>
<comment type="caution">
    <text evidence="1">The sequence shown here is derived from an EMBL/GenBank/DDBJ whole genome shotgun (WGS) entry which is preliminary data.</text>
</comment>
<organism evidence="1 2">
    <name type="scientific">Brucella pseudogrignonensis</name>
    <dbReference type="NCBI Taxonomy" id="419475"/>
    <lineage>
        <taxon>Bacteria</taxon>
        <taxon>Pseudomonadati</taxon>
        <taxon>Pseudomonadota</taxon>
        <taxon>Alphaproteobacteria</taxon>
        <taxon>Hyphomicrobiales</taxon>
        <taxon>Brucellaceae</taxon>
        <taxon>Brucella/Ochrobactrum group</taxon>
        <taxon>Brucella</taxon>
    </lineage>
</organism>
<dbReference type="AlphaFoldDB" id="A0A256G945"/>
<evidence type="ECO:0000313" key="1">
    <source>
        <dbReference type="EMBL" id="OYR23613.1"/>
    </source>
</evidence>